<reference evidence="2" key="1">
    <citation type="submission" date="2021-01" db="EMBL/GenBank/DDBJ databases">
        <authorList>
            <person name="Corre E."/>
            <person name="Pelletier E."/>
            <person name="Niang G."/>
            <person name="Scheremetjew M."/>
            <person name="Finn R."/>
            <person name="Kale V."/>
            <person name="Holt S."/>
            <person name="Cochrane G."/>
            <person name="Meng A."/>
            <person name="Brown T."/>
            <person name="Cohen L."/>
        </authorList>
    </citation>
    <scope>NUCLEOTIDE SEQUENCE</scope>
    <source>
        <strain evidence="2">CCMP 769</strain>
    </source>
</reference>
<proteinExistence type="predicted"/>
<evidence type="ECO:0008006" key="3">
    <source>
        <dbReference type="Google" id="ProtNLM"/>
    </source>
</evidence>
<accession>A0A7S3E9N0</accession>
<name>A0A7S3E9N0_9RHOD</name>
<dbReference type="InterPro" id="IPR006691">
    <property type="entry name" value="GyrA/parC_rep"/>
</dbReference>
<protein>
    <recommendedName>
        <fullName evidence="3">DNA topoisomerase (ATP-hydrolyzing)</fullName>
    </recommendedName>
</protein>
<organism evidence="2">
    <name type="scientific">Rhodosorus marinus</name>
    <dbReference type="NCBI Taxonomy" id="101924"/>
    <lineage>
        <taxon>Eukaryota</taxon>
        <taxon>Rhodophyta</taxon>
        <taxon>Stylonematophyceae</taxon>
        <taxon>Stylonematales</taxon>
        <taxon>Stylonemataceae</taxon>
        <taxon>Rhodosorus</taxon>
    </lineage>
</organism>
<dbReference type="GO" id="GO:0003918">
    <property type="term" value="F:DNA topoisomerase type II (double strand cut, ATP-hydrolyzing) activity"/>
    <property type="evidence" value="ECO:0007669"/>
    <property type="project" value="TreeGrafter"/>
</dbReference>
<dbReference type="Gene3D" id="2.120.10.90">
    <property type="entry name" value="DNA gyrase/topoisomerase IV, subunit A, C-terminal"/>
    <property type="match status" value="1"/>
</dbReference>
<dbReference type="InterPro" id="IPR035516">
    <property type="entry name" value="Gyrase/topoIV_suA_C"/>
</dbReference>
<dbReference type="Pfam" id="PF03989">
    <property type="entry name" value="DNA_gyraseA_C"/>
    <property type="match status" value="3"/>
</dbReference>
<dbReference type="EMBL" id="HBHW01007370">
    <property type="protein sequence ID" value="CAE0037639.1"/>
    <property type="molecule type" value="Transcribed_RNA"/>
</dbReference>
<dbReference type="AlphaFoldDB" id="A0A7S3E9N0"/>
<dbReference type="PANTHER" id="PTHR43493:SF5">
    <property type="entry name" value="DNA GYRASE SUBUNIT A, CHLOROPLASTIC_MITOCHONDRIAL"/>
    <property type="match status" value="1"/>
</dbReference>
<dbReference type="PANTHER" id="PTHR43493">
    <property type="entry name" value="DNA GYRASE/TOPOISOMERASE SUBUNIT A"/>
    <property type="match status" value="1"/>
</dbReference>
<dbReference type="GO" id="GO:0006265">
    <property type="term" value="P:DNA topological change"/>
    <property type="evidence" value="ECO:0007669"/>
    <property type="project" value="InterPro"/>
</dbReference>
<feature type="region of interest" description="Disordered" evidence="1">
    <location>
        <begin position="210"/>
        <end position="247"/>
    </location>
</feature>
<dbReference type="InterPro" id="IPR050220">
    <property type="entry name" value="Type_II_DNA_Topoisomerases"/>
</dbReference>
<sequence>MALRRGDEVKTAKRSKETDNILLCSRKGLALRASLSNDMIRAQLGRRTEGVIGMRLQDDDEIIDVVVNKKDSEEDYVLCVLSSGIGKRFRCRDLTEQRRGGKGSIYAKLSRENENVVAVKPCGTALLEQRLLRSGNPNANYLSRSFMVGDLEPDDQFMLITTTGAVVRVEASVVPFYKGRFARGVKLQKLKEDSEVIGVDLINKRIQEDTEDSVELVNPELASEELPFTGVGTESDDSEAVKDGDQT</sequence>
<dbReference type="GO" id="GO:0009330">
    <property type="term" value="C:DNA topoisomerase type II (double strand cut, ATP-hydrolyzing) complex"/>
    <property type="evidence" value="ECO:0007669"/>
    <property type="project" value="TreeGrafter"/>
</dbReference>
<evidence type="ECO:0000313" key="2">
    <source>
        <dbReference type="EMBL" id="CAE0037639.1"/>
    </source>
</evidence>
<dbReference type="SUPFAM" id="SSF101904">
    <property type="entry name" value="GyrA/ParC C-terminal domain-like"/>
    <property type="match status" value="2"/>
</dbReference>
<dbReference type="GO" id="GO:0005524">
    <property type="term" value="F:ATP binding"/>
    <property type="evidence" value="ECO:0007669"/>
    <property type="project" value="InterPro"/>
</dbReference>
<evidence type="ECO:0000256" key="1">
    <source>
        <dbReference type="SAM" id="MobiDB-lite"/>
    </source>
</evidence>
<dbReference type="GO" id="GO:0005737">
    <property type="term" value="C:cytoplasm"/>
    <property type="evidence" value="ECO:0007669"/>
    <property type="project" value="TreeGrafter"/>
</dbReference>
<dbReference type="GO" id="GO:0003677">
    <property type="term" value="F:DNA binding"/>
    <property type="evidence" value="ECO:0007669"/>
    <property type="project" value="InterPro"/>
</dbReference>
<gene>
    <name evidence="2" type="ORF">RMAR00112_LOCUS5590</name>
</gene>